<evidence type="ECO:0000256" key="6">
    <source>
        <dbReference type="ARBA" id="ARBA00023054"/>
    </source>
</evidence>
<dbReference type="FunFam" id="3.40.50.410:FF:000004">
    <property type="entry name" value="collagen alpha-6(VI) chain"/>
    <property type="match status" value="2"/>
</dbReference>
<dbReference type="InterPro" id="IPR009030">
    <property type="entry name" value="Growth_fac_rcpt_cys_sf"/>
</dbReference>
<feature type="chain" id="PRO_5042485468" evidence="9">
    <location>
        <begin position="26"/>
        <end position="622"/>
    </location>
</feature>
<keyword evidence="2" id="KW-0964">Secreted</keyword>
<dbReference type="SMART" id="SM00327">
    <property type="entry name" value="VWA"/>
    <property type="match status" value="2"/>
</dbReference>
<dbReference type="PROSITE" id="PS01186">
    <property type="entry name" value="EGF_2"/>
    <property type="match status" value="2"/>
</dbReference>
<evidence type="ECO:0000256" key="1">
    <source>
        <dbReference type="ARBA" id="ARBA00004613"/>
    </source>
</evidence>
<evidence type="ECO:0000256" key="4">
    <source>
        <dbReference type="ARBA" id="ARBA00022729"/>
    </source>
</evidence>
<dbReference type="KEGG" id="pmrn:116953918"/>
<dbReference type="GO" id="GO:0005509">
    <property type="term" value="F:calcium ion binding"/>
    <property type="evidence" value="ECO:0007669"/>
    <property type="project" value="InterPro"/>
</dbReference>
<dbReference type="InterPro" id="IPR001881">
    <property type="entry name" value="EGF-like_Ca-bd_dom"/>
</dbReference>
<dbReference type="SMART" id="SM00179">
    <property type="entry name" value="EGF_CA"/>
    <property type="match status" value="3"/>
</dbReference>
<sequence length="622" mass="68391">MAPIDRPFFWSILVISLILTIPALAQRKRVPSSKDKFRSTFELNLQSSATRNAAQAGGQCTSKILDLLFIIDSSRSVRIHEFEKVKLFMIDVIDSLDISPDGTRVAVLQYASTVQNEFSFNTFFKKDDMKKAVAGIDPLSTGTMTGLAIRYAMDVAFTEKEGARPPSKKIPKVAIVVTDGRPQDRVVEVSEQARASGIEIYAVGVDQAEVSSLEAIATDPDEEHVYYVESYGVIEKLSLKFRDRFCGVKLCAVVDHGCEQICVDSQNSYHCKCYDNYTLNADKKTCSLKKLCSVVNHGCQHICVDTPGSYYCRCNEGYILNEDKKTCSRLVLDICATIEHGCEHICVSTASSYYCQCSQGYNLNGDGKTCRQCRLASLDVVFVVDGSKSVKSKNFEHIKEFVNRVVDALEVGPGATRVGLIQYSTRVQTELALGQHTTAEAIKAAVKGVRYMGRGSMTGIALHHLVTQGFASASGIGKEVAAGITVPGKAPPRKVAVIFSDGRSQDNINPWTTQAKEAGITMFAIGVGQTVETEIKEIASDPDDDHIFYARNFSAVPQIAEKLKRRICEEEAQKVVTVEDPCKCEAIVAFRTSVHTMLDAIRDTLAEITLRLEYLEARLGQP</sequence>
<dbReference type="SUPFAM" id="SSF53300">
    <property type="entry name" value="vWA-like"/>
    <property type="match status" value="2"/>
</dbReference>
<organism evidence="11 12">
    <name type="scientific">Petromyzon marinus</name>
    <name type="common">Sea lamprey</name>
    <dbReference type="NCBI Taxonomy" id="7757"/>
    <lineage>
        <taxon>Eukaryota</taxon>
        <taxon>Metazoa</taxon>
        <taxon>Chordata</taxon>
        <taxon>Craniata</taxon>
        <taxon>Vertebrata</taxon>
        <taxon>Cyclostomata</taxon>
        <taxon>Hyperoartia</taxon>
        <taxon>Petromyzontiformes</taxon>
        <taxon>Petromyzontidae</taxon>
        <taxon>Petromyzon</taxon>
    </lineage>
</organism>
<dbReference type="InterPro" id="IPR050525">
    <property type="entry name" value="ECM_Assembly_Org"/>
</dbReference>
<evidence type="ECO:0000313" key="12">
    <source>
        <dbReference type="RefSeq" id="XP_032830121.1"/>
    </source>
</evidence>
<comment type="subcellular location">
    <subcellularLocation>
        <location evidence="1">Secreted</location>
    </subcellularLocation>
</comment>
<dbReference type="Gene3D" id="2.10.25.10">
    <property type="entry name" value="Laminin"/>
    <property type="match status" value="3"/>
</dbReference>
<dbReference type="Pfam" id="PF00092">
    <property type="entry name" value="VWA"/>
    <property type="match status" value="2"/>
</dbReference>
<proteinExistence type="predicted"/>
<dbReference type="InterPro" id="IPR036337">
    <property type="entry name" value="Matrilin_CC_sf"/>
</dbReference>
<dbReference type="AlphaFoldDB" id="A0AAJ7XD76"/>
<dbReference type="SMART" id="SM01279">
    <property type="entry name" value="Matrilin_ccoil"/>
    <property type="match status" value="1"/>
</dbReference>
<dbReference type="CDD" id="cd00053">
    <property type="entry name" value="EGF"/>
    <property type="match status" value="1"/>
</dbReference>
<name>A0AAJ7XD76_PETMA</name>
<evidence type="ECO:0000256" key="2">
    <source>
        <dbReference type="ARBA" id="ARBA00022525"/>
    </source>
</evidence>
<dbReference type="InterPro" id="IPR019466">
    <property type="entry name" value="Matrilin_CC_trimer"/>
</dbReference>
<dbReference type="SUPFAM" id="SSF58002">
    <property type="entry name" value="Chicken cartilage matrix protein"/>
    <property type="match status" value="1"/>
</dbReference>
<protein>
    <submittedName>
        <fullName evidence="12">Matrilin-4-like isoform X1</fullName>
    </submittedName>
</protein>
<evidence type="ECO:0000256" key="8">
    <source>
        <dbReference type="ARBA" id="ARBA00023180"/>
    </source>
</evidence>
<dbReference type="GO" id="GO:0005576">
    <property type="term" value="C:extracellular region"/>
    <property type="evidence" value="ECO:0007669"/>
    <property type="project" value="UniProtKB-SubCell"/>
</dbReference>
<feature type="signal peptide" evidence="9">
    <location>
        <begin position="1"/>
        <end position="25"/>
    </location>
</feature>
<feature type="domain" description="VWFA" evidence="10">
    <location>
        <begin position="66"/>
        <end position="245"/>
    </location>
</feature>
<keyword evidence="8" id="KW-0325">Glycoprotein</keyword>
<keyword evidence="11" id="KW-1185">Reference proteome</keyword>
<dbReference type="InterPro" id="IPR002035">
    <property type="entry name" value="VWF_A"/>
</dbReference>
<feature type="domain" description="VWFA" evidence="10">
    <location>
        <begin position="379"/>
        <end position="563"/>
    </location>
</feature>
<dbReference type="SUPFAM" id="SSF57184">
    <property type="entry name" value="Growth factor receptor domain"/>
    <property type="match status" value="1"/>
</dbReference>
<accession>A0AAJ7XD76</accession>
<keyword evidence="6" id="KW-0175">Coiled coil</keyword>
<dbReference type="InterPro" id="IPR000742">
    <property type="entry name" value="EGF"/>
</dbReference>
<keyword evidence="3" id="KW-0245">EGF-like domain</keyword>
<dbReference type="PANTHER" id="PTHR24020">
    <property type="entry name" value="COLLAGEN ALPHA"/>
    <property type="match status" value="1"/>
</dbReference>
<dbReference type="PRINTS" id="PR00453">
    <property type="entry name" value="VWFADOMAIN"/>
</dbReference>
<dbReference type="Gene3D" id="1.20.5.30">
    <property type="match status" value="1"/>
</dbReference>
<evidence type="ECO:0000313" key="11">
    <source>
        <dbReference type="Proteomes" id="UP001318040"/>
    </source>
</evidence>
<evidence type="ECO:0000256" key="9">
    <source>
        <dbReference type="SAM" id="SignalP"/>
    </source>
</evidence>
<reference evidence="12" key="1">
    <citation type="submission" date="2025-08" db="UniProtKB">
        <authorList>
            <consortium name="RefSeq"/>
        </authorList>
    </citation>
    <scope>IDENTIFICATION</scope>
    <source>
        <tissue evidence="12">Sperm</tissue>
    </source>
</reference>
<evidence type="ECO:0000259" key="10">
    <source>
        <dbReference type="PROSITE" id="PS50234"/>
    </source>
</evidence>
<evidence type="ECO:0000256" key="5">
    <source>
        <dbReference type="ARBA" id="ARBA00022737"/>
    </source>
</evidence>
<gene>
    <name evidence="12" type="primary">LOC116953918</name>
</gene>
<dbReference type="RefSeq" id="XP_032830121.1">
    <property type="nucleotide sequence ID" value="XM_032974230.1"/>
</dbReference>
<keyword evidence="4 9" id="KW-0732">Signal</keyword>
<dbReference type="GeneID" id="116953918"/>
<dbReference type="Pfam" id="PF14670">
    <property type="entry name" value="FXa_inhibition"/>
    <property type="match status" value="3"/>
</dbReference>
<dbReference type="Proteomes" id="UP001318040">
    <property type="component" value="Chromosome 3"/>
</dbReference>
<dbReference type="FunFam" id="2.10.25.10:FF:000041">
    <property type="entry name" value="matrilin-2 isoform X1"/>
    <property type="match status" value="1"/>
</dbReference>
<keyword evidence="7" id="KW-1015">Disulfide bond</keyword>
<dbReference type="PROSITE" id="PS50234">
    <property type="entry name" value="VWFA"/>
    <property type="match status" value="2"/>
</dbReference>
<dbReference type="InterPro" id="IPR036465">
    <property type="entry name" value="vWFA_dom_sf"/>
</dbReference>
<keyword evidence="5" id="KW-0677">Repeat</keyword>
<dbReference type="Gene3D" id="3.40.50.410">
    <property type="entry name" value="von Willebrand factor, type A domain"/>
    <property type="match status" value="2"/>
</dbReference>
<dbReference type="SMART" id="SM00181">
    <property type="entry name" value="EGF"/>
    <property type="match status" value="3"/>
</dbReference>
<dbReference type="PANTHER" id="PTHR24020:SF12">
    <property type="entry name" value="MATRILIN-3"/>
    <property type="match status" value="1"/>
</dbReference>
<dbReference type="Pfam" id="PF10393">
    <property type="entry name" value="Matrilin_ccoil"/>
    <property type="match status" value="1"/>
</dbReference>
<evidence type="ECO:0000256" key="3">
    <source>
        <dbReference type="ARBA" id="ARBA00022536"/>
    </source>
</evidence>
<evidence type="ECO:0000256" key="7">
    <source>
        <dbReference type="ARBA" id="ARBA00023157"/>
    </source>
</evidence>